<dbReference type="AlphaFoldDB" id="A0A6D2HRQ3"/>
<dbReference type="GO" id="GO:0003964">
    <property type="term" value="F:RNA-directed DNA polymerase activity"/>
    <property type="evidence" value="ECO:0007669"/>
    <property type="project" value="UniProtKB-KW"/>
</dbReference>
<evidence type="ECO:0000256" key="5">
    <source>
        <dbReference type="ARBA" id="ARBA00022801"/>
    </source>
</evidence>
<dbReference type="FunFam" id="3.10.20.370:FF:000001">
    <property type="entry name" value="Retrovirus-related Pol polyprotein from transposon 17.6-like protein"/>
    <property type="match status" value="1"/>
</dbReference>
<keyword evidence="4" id="KW-0255">Endonuclease</keyword>
<evidence type="ECO:0000256" key="3">
    <source>
        <dbReference type="ARBA" id="ARBA00022722"/>
    </source>
</evidence>
<dbReference type="SUPFAM" id="SSF56672">
    <property type="entry name" value="DNA/RNA polymerases"/>
    <property type="match status" value="1"/>
</dbReference>
<comment type="caution">
    <text evidence="8">The sequence shown here is derived from an EMBL/GenBank/DDBJ whole genome shotgun (WGS) entry which is preliminary data.</text>
</comment>
<keyword evidence="2" id="KW-0548">Nucleotidyltransferase</keyword>
<organism evidence="8 9">
    <name type="scientific">Microthlaspi erraticum</name>
    <dbReference type="NCBI Taxonomy" id="1685480"/>
    <lineage>
        <taxon>Eukaryota</taxon>
        <taxon>Viridiplantae</taxon>
        <taxon>Streptophyta</taxon>
        <taxon>Embryophyta</taxon>
        <taxon>Tracheophyta</taxon>
        <taxon>Spermatophyta</taxon>
        <taxon>Magnoliopsida</taxon>
        <taxon>eudicotyledons</taxon>
        <taxon>Gunneridae</taxon>
        <taxon>Pentapetalae</taxon>
        <taxon>rosids</taxon>
        <taxon>malvids</taxon>
        <taxon>Brassicales</taxon>
        <taxon>Brassicaceae</taxon>
        <taxon>Coluteocarpeae</taxon>
        <taxon>Microthlaspi</taxon>
    </lineage>
</organism>
<dbReference type="GO" id="GO:0004519">
    <property type="term" value="F:endonuclease activity"/>
    <property type="evidence" value="ECO:0007669"/>
    <property type="project" value="UniProtKB-KW"/>
</dbReference>
<keyword evidence="5" id="KW-0378">Hydrolase</keyword>
<evidence type="ECO:0000259" key="7">
    <source>
        <dbReference type="Pfam" id="PF17917"/>
    </source>
</evidence>
<dbReference type="InterPro" id="IPR041373">
    <property type="entry name" value="RT_RNaseH"/>
</dbReference>
<dbReference type="PANTHER" id="PTHR34072:SF57">
    <property type="entry name" value="RNA-DIRECTED DNA POLYMERASE"/>
    <property type="match status" value="1"/>
</dbReference>
<sequence>MCDASDFAVGAVLGQKVDKKMNVIYYASRTLDDAQTRYATTEKELLAVVFAFDKFRSYIVGSKVIVHTDHAALKYLYTKKDAKPRLIRWVLLLQEFDIEIVDKKGTENSVPIIYRD</sequence>
<evidence type="ECO:0000256" key="4">
    <source>
        <dbReference type="ARBA" id="ARBA00022759"/>
    </source>
</evidence>
<dbReference type="Proteomes" id="UP000467841">
    <property type="component" value="Unassembled WGS sequence"/>
</dbReference>
<keyword evidence="3" id="KW-0540">Nuclease</keyword>
<name>A0A6D2HRQ3_9BRAS</name>
<dbReference type="CDD" id="cd09274">
    <property type="entry name" value="RNase_HI_RT_Ty3"/>
    <property type="match status" value="1"/>
</dbReference>
<evidence type="ECO:0000256" key="6">
    <source>
        <dbReference type="ARBA" id="ARBA00022918"/>
    </source>
</evidence>
<reference evidence="8" key="1">
    <citation type="submission" date="2020-01" db="EMBL/GenBank/DDBJ databases">
        <authorList>
            <person name="Mishra B."/>
        </authorList>
    </citation>
    <scope>NUCLEOTIDE SEQUENCE [LARGE SCALE GENOMIC DNA]</scope>
</reference>
<dbReference type="EMBL" id="CACVBM020000421">
    <property type="protein sequence ID" value="CAA7018805.1"/>
    <property type="molecule type" value="Genomic_DNA"/>
</dbReference>
<evidence type="ECO:0000256" key="2">
    <source>
        <dbReference type="ARBA" id="ARBA00022695"/>
    </source>
</evidence>
<keyword evidence="9" id="KW-1185">Reference proteome</keyword>
<dbReference type="Gene3D" id="3.10.20.370">
    <property type="match status" value="1"/>
</dbReference>
<evidence type="ECO:0000313" key="9">
    <source>
        <dbReference type="Proteomes" id="UP000467841"/>
    </source>
</evidence>
<keyword evidence="1" id="KW-0808">Transferase</keyword>
<protein>
    <recommendedName>
        <fullName evidence="7">Reverse transcriptase RNase H-like domain-containing protein</fullName>
    </recommendedName>
</protein>
<dbReference type="PANTHER" id="PTHR34072">
    <property type="entry name" value="ENZYMATIC POLYPROTEIN-RELATED"/>
    <property type="match status" value="1"/>
</dbReference>
<gene>
    <name evidence="8" type="ORF">MERR_LOCUS6040</name>
</gene>
<proteinExistence type="predicted"/>
<keyword evidence="6" id="KW-0695">RNA-directed DNA polymerase</keyword>
<evidence type="ECO:0000256" key="1">
    <source>
        <dbReference type="ARBA" id="ARBA00022679"/>
    </source>
</evidence>
<accession>A0A6D2HRQ3</accession>
<dbReference type="InterPro" id="IPR043502">
    <property type="entry name" value="DNA/RNA_pol_sf"/>
</dbReference>
<dbReference type="Pfam" id="PF17917">
    <property type="entry name" value="RT_RNaseH"/>
    <property type="match status" value="1"/>
</dbReference>
<evidence type="ECO:0000313" key="8">
    <source>
        <dbReference type="EMBL" id="CAA7018805.1"/>
    </source>
</evidence>
<feature type="domain" description="Reverse transcriptase RNase H-like" evidence="7">
    <location>
        <begin position="2"/>
        <end position="96"/>
    </location>
</feature>
<dbReference type="OrthoDB" id="10055717at2759"/>
<dbReference type="GO" id="GO:0016787">
    <property type="term" value="F:hydrolase activity"/>
    <property type="evidence" value="ECO:0007669"/>
    <property type="project" value="UniProtKB-KW"/>
</dbReference>